<dbReference type="InterPro" id="IPR005490">
    <property type="entry name" value="LD_TPept_cat_dom"/>
</dbReference>
<dbReference type="EMBL" id="NPEX01000235">
    <property type="protein sequence ID" value="RAI40398.1"/>
    <property type="molecule type" value="Genomic_DNA"/>
</dbReference>
<evidence type="ECO:0000313" key="2">
    <source>
        <dbReference type="EMBL" id="RAI40398.1"/>
    </source>
</evidence>
<dbReference type="CDD" id="cd16913">
    <property type="entry name" value="YkuD_like"/>
    <property type="match status" value="1"/>
</dbReference>
<evidence type="ECO:0000313" key="3">
    <source>
        <dbReference type="Proteomes" id="UP000249130"/>
    </source>
</evidence>
<protein>
    <submittedName>
        <fullName evidence="2">L,D-transpeptidase catalytic domain protein</fullName>
    </submittedName>
</protein>
<reference evidence="2 3" key="1">
    <citation type="submission" date="2017-07" db="EMBL/GenBank/DDBJ databases">
        <title>Draft Genome Sequences of Select Purple Nonsulfur Bacteria.</title>
        <authorList>
            <person name="Lasarre B."/>
            <person name="Mckinlay J.B."/>
        </authorList>
    </citation>
    <scope>NUCLEOTIDE SEQUENCE [LARGE SCALE GENOMIC DNA]</scope>
    <source>
        <strain evidence="2 3">DSM 5909</strain>
    </source>
</reference>
<dbReference type="Proteomes" id="UP000249130">
    <property type="component" value="Unassembled WGS sequence"/>
</dbReference>
<organism evidence="2 3">
    <name type="scientific">Rhodoplanes roseus</name>
    <dbReference type="NCBI Taxonomy" id="29409"/>
    <lineage>
        <taxon>Bacteria</taxon>
        <taxon>Pseudomonadati</taxon>
        <taxon>Pseudomonadota</taxon>
        <taxon>Alphaproteobacteria</taxon>
        <taxon>Hyphomicrobiales</taxon>
        <taxon>Nitrobacteraceae</taxon>
        <taxon>Rhodoplanes</taxon>
    </lineage>
</organism>
<accession>A0A327KYB1</accession>
<dbReference type="PANTHER" id="PTHR38589">
    <property type="entry name" value="BLR0621 PROTEIN"/>
    <property type="match status" value="1"/>
</dbReference>
<feature type="domain" description="L,D-TPase catalytic" evidence="1">
    <location>
        <begin position="17"/>
        <end position="122"/>
    </location>
</feature>
<comment type="caution">
    <text evidence="2">The sequence shown here is derived from an EMBL/GenBank/DDBJ whole genome shotgun (WGS) entry which is preliminary data.</text>
</comment>
<dbReference type="AlphaFoldDB" id="A0A327KYB1"/>
<name>A0A327KYB1_9BRAD</name>
<keyword evidence="3" id="KW-1185">Reference proteome</keyword>
<dbReference type="GO" id="GO:0016740">
    <property type="term" value="F:transferase activity"/>
    <property type="evidence" value="ECO:0007669"/>
    <property type="project" value="InterPro"/>
</dbReference>
<proteinExistence type="predicted"/>
<gene>
    <name evidence="2" type="ORF">CH341_23860</name>
</gene>
<dbReference type="Pfam" id="PF03734">
    <property type="entry name" value="YkuD"/>
    <property type="match status" value="1"/>
</dbReference>
<evidence type="ECO:0000259" key="1">
    <source>
        <dbReference type="Pfam" id="PF03734"/>
    </source>
</evidence>
<dbReference type="PANTHER" id="PTHR38589:SF1">
    <property type="entry name" value="BLR0621 PROTEIN"/>
    <property type="match status" value="1"/>
</dbReference>
<sequence>MFRAVRLWWRADRGPRPATGLPVRRIDETVAWCEDPADRRYNRPFRRRDGEAGDRLWRDDRLYDLVIELDHNARPRVAGRGSAVFIHVARDGFLPTAGCVSLVPADLRRLLAKLGPRTRIRIG</sequence>